<dbReference type="PANTHER" id="PTHR21646:SF93">
    <property type="entry name" value="UBIQUITIN HYDROLASE B"/>
    <property type="match status" value="1"/>
</dbReference>
<dbReference type="Gene3D" id="3.90.70.10">
    <property type="entry name" value="Cysteine proteinases"/>
    <property type="match status" value="2"/>
</dbReference>
<evidence type="ECO:0000259" key="1">
    <source>
        <dbReference type="PROSITE" id="PS50235"/>
    </source>
</evidence>
<dbReference type="SUPFAM" id="SSF54001">
    <property type="entry name" value="Cysteine proteinases"/>
    <property type="match status" value="1"/>
</dbReference>
<reference evidence="2" key="1">
    <citation type="submission" date="2021-06" db="EMBL/GenBank/DDBJ databases">
        <authorList>
            <person name="Kallberg Y."/>
            <person name="Tangrot J."/>
            <person name="Rosling A."/>
        </authorList>
    </citation>
    <scope>NUCLEOTIDE SEQUENCE</scope>
    <source>
        <strain evidence="2">FL966</strain>
    </source>
</reference>
<evidence type="ECO:0000313" key="3">
    <source>
        <dbReference type="Proteomes" id="UP000789759"/>
    </source>
</evidence>
<protein>
    <submittedName>
        <fullName evidence="2">21000_t:CDS:1</fullName>
    </submittedName>
</protein>
<dbReference type="EMBL" id="CAJVQA010002614">
    <property type="protein sequence ID" value="CAG8552783.1"/>
    <property type="molecule type" value="Genomic_DNA"/>
</dbReference>
<dbReference type="PANTHER" id="PTHR21646">
    <property type="entry name" value="UBIQUITIN CARBOXYL-TERMINAL HYDROLASE"/>
    <property type="match status" value="1"/>
</dbReference>
<dbReference type="Pfam" id="PF00443">
    <property type="entry name" value="UCH"/>
    <property type="match status" value="1"/>
</dbReference>
<gene>
    <name evidence="2" type="ORF">CPELLU_LOCUS4831</name>
</gene>
<name>A0A9N9B470_9GLOM</name>
<dbReference type="AlphaFoldDB" id="A0A9N9B470"/>
<dbReference type="InterPro" id="IPR038765">
    <property type="entry name" value="Papain-like_cys_pep_sf"/>
</dbReference>
<accession>A0A9N9B470</accession>
<feature type="non-terminal residue" evidence="2">
    <location>
        <position position="224"/>
    </location>
</feature>
<sequence>NSTLDYCDWYFEELLQHIFLQRINAKSSQQITVQDFTYFKDIASQWLTIKLSGRSKDSEPILPDHVYDTLGGLKRFDSMKGRQDAEKFPSFLFHGLHEEFLVGGELQGTRNKQSINGMEVEQKNKKVILELSIEIEESPISRIFGDQLRSVLQCPGGIDSITLDPFLSLQLDIQVRATKRLYIETLPPILTLHLKRFAYGNVGGTQKLSKHIRYSITLSIKQGV</sequence>
<dbReference type="InterPro" id="IPR028889">
    <property type="entry name" value="USP"/>
</dbReference>
<keyword evidence="3" id="KW-1185">Reference proteome</keyword>
<dbReference type="Proteomes" id="UP000789759">
    <property type="component" value="Unassembled WGS sequence"/>
</dbReference>
<proteinExistence type="predicted"/>
<feature type="domain" description="USP" evidence="1">
    <location>
        <begin position="1"/>
        <end position="224"/>
    </location>
</feature>
<evidence type="ECO:0000313" key="2">
    <source>
        <dbReference type="EMBL" id="CAG8552783.1"/>
    </source>
</evidence>
<dbReference type="InterPro" id="IPR050185">
    <property type="entry name" value="Ub_carboxyl-term_hydrolase"/>
</dbReference>
<dbReference type="GO" id="GO:0004843">
    <property type="term" value="F:cysteine-type deubiquitinase activity"/>
    <property type="evidence" value="ECO:0007669"/>
    <property type="project" value="InterPro"/>
</dbReference>
<comment type="caution">
    <text evidence="2">The sequence shown here is derived from an EMBL/GenBank/DDBJ whole genome shotgun (WGS) entry which is preliminary data.</text>
</comment>
<dbReference type="InterPro" id="IPR001394">
    <property type="entry name" value="Peptidase_C19_UCH"/>
</dbReference>
<organism evidence="2 3">
    <name type="scientific">Cetraspora pellucida</name>
    <dbReference type="NCBI Taxonomy" id="1433469"/>
    <lineage>
        <taxon>Eukaryota</taxon>
        <taxon>Fungi</taxon>
        <taxon>Fungi incertae sedis</taxon>
        <taxon>Mucoromycota</taxon>
        <taxon>Glomeromycotina</taxon>
        <taxon>Glomeromycetes</taxon>
        <taxon>Diversisporales</taxon>
        <taxon>Gigasporaceae</taxon>
        <taxon>Cetraspora</taxon>
    </lineage>
</organism>
<dbReference type="GO" id="GO:0016579">
    <property type="term" value="P:protein deubiquitination"/>
    <property type="evidence" value="ECO:0007669"/>
    <property type="project" value="InterPro"/>
</dbReference>
<dbReference type="OrthoDB" id="429671at2759"/>
<dbReference type="PROSITE" id="PS50235">
    <property type="entry name" value="USP_3"/>
    <property type="match status" value="1"/>
</dbReference>